<evidence type="ECO:0000256" key="4">
    <source>
        <dbReference type="ARBA" id="ARBA00022729"/>
    </source>
</evidence>
<proteinExistence type="inferred from homology"/>
<feature type="transmembrane region" description="Helical" evidence="8">
    <location>
        <begin position="361"/>
        <end position="385"/>
    </location>
</feature>
<feature type="compositionally biased region" description="Acidic residues" evidence="7">
    <location>
        <begin position="945"/>
        <end position="957"/>
    </location>
</feature>
<dbReference type="SMART" id="SM01320">
    <property type="entry name" value="TRP_N"/>
    <property type="match status" value="1"/>
</dbReference>
<dbReference type="AlphaFoldDB" id="A0A9P5LF36"/>
<organism evidence="10 11">
    <name type="scientific">Cylindrodendrum hubeiense</name>
    <dbReference type="NCBI Taxonomy" id="595255"/>
    <lineage>
        <taxon>Eukaryota</taxon>
        <taxon>Fungi</taxon>
        <taxon>Dikarya</taxon>
        <taxon>Ascomycota</taxon>
        <taxon>Pezizomycotina</taxon>
        <taxon>Sordariomycetes</taxon>
        <taxon>Hypocreomycetidae</taxon>
        <taxon>Hypocreales</taxon>
        <taxon>Nectriaceae</taxon>
        <taxon>Cylindrodendrum</taxon>
    </lineage>
</organism>
<keyword evidence="6 8" id="KW-0472">Membrane</keyword>
<feature type="transmembrane region" description="Helical" evidence="8">
    <location>
        <begin position="580"/>
        <end position="602"/>
    </location>
</feature>
<keyword evidence="11" id="KW-1185">Reference proteome</keyword>
<sequence length="1138" mass="123750">MGDTSSRRRAWLPQLSTVSRLSTNLVLVVFLAVLAISPATAVRIPIQNCLDESYRRSDSHNLQWLPYEIDAVFDTKNDSHNLRVIVWGNVTGSIDGADLPPAGSAHWTNDNETDGKIIQTSSPDSSATTLFHKLNFLSYEPWGDRVDFCVNGLTNGSCPLSPVFNTSDMLLPYGLPSINVTHDMFSSYAFGSIDANFLIKYGNADATDIGCISAIITPDLGGKAWILKVLPLIILMFTGFAVLLSAIYSPWGSSDIFHWTSNYGRDADLLRLITPGFGDCLQYIQFVALTGGLTLDYPGFYQPIVSQMAWSTLMFNESFVAGADSWQNVVDGIYVTNATYGLQEIGQLVGMAEVEDVWAGMMIWLCVCIASVTVLIQVGFILQWLYRKIRNTPEEDLRAKNIPFSVGNVVRIVFIFFLLPIVALSCFQLVVAGKSPASTVGLAVVTIVLLIVFACYLFYLIIKTRPKSFLYDDLPTVLLYGPLYNTYSDEAAAYALIPVLVTFIRGIAIGAVQPSGIAQVVLLAICEVIQILTIHAFRPFQSATSMNAYHTLFCSLRLITILLMVAFLPSLGVTEGQKGWIGYVILGVHGVALIFGFFLNALQTIVEVVARMLGAGGDDMQGQTRGGLSKIFGMRQLSRRVTHRAGPSRASQLSTAAMLDADDSGKSGYAMPSGRVRSESGASLGGMLAHHRQSSALDSIDAYTGMPRNMDSNSSYMPDTPGEASTFSFLPSPTAARHHPSASVPDAIDAPGPYYYRPPRRRRETFNESIHSDKAPGSVNAENKRFSQTGAGTPAESADMGAEISRGATPAPPGAQSQLSFPPNRPDYATREVDFYYGIRGPALNADGTGRRLGTGPADPTGPVATASGWLRTMFGAKTKEKGKGFEVVRSARAPAMMARNGGFNREAPPEGIPVAMGVLRNGPIDSDDEDEPPKRSPRHHEGDLLDDNGDPQDSEPESPVAERAPRPFGDEDRLPREPNRTLSKKPQNAALRQIAADMDLPDIPRKSSKRASGSHERQHNRAPSLTLTMHGSNLSLDKHMRDSDSVSQHSNRHRATLSASSRLPFERTGSQKRLSSNSSMEFPGEFTQVDLQGGERPASFGRVPHHGISRVDPLHREVDLLGSSAELVVDDPPRPRT</sequence>
<feature type="compositionally biased region" description="Basic and acidic residues" evidence="7">
    <location>
        <begin position="764"/>
        <end position="774"/>
    </location>
</feature>
<protein>
    <recommendedName>
        <fullName evidence="9">ML-like domain-containing protein</fullName>
    </recommendedName>
</protein>
<reference evidence="10" key="1">
    <citation type="submission" date="2020-03" db="EMBL/GenBank/DDBJ databases">
        <title>Draft Genome Sequence of Cylindrodendrum hubeiense.</title>
        <authorList>
            <person name="Buettner E."/>
            <person name="Kellner H."/>
        </authorList>
    </citation>
    <scope>NUCLEOTIDE SEQUENCE</scope>
    <source>
        <strain evidence="10">IHI 201604</strain>
    </source>
</reference>
<evidence type="ECO:0000256" key="2">
    <source>
        <dbReference type="ARBA" id="ARBA00010642"/>
    </source>
</evidence>
<feature type="compositionally biased region" description="Polar residues" evidence="7">
    <location>
        <begin position="1072"/>
        <end position="1081"/>
    </location>
</feature>
<evidence type="ECO:0000313" key="10">
    <source>
        <dbReference type="EMBL" id="KAF7546959.1"/>
    </source>
</evidence>
<dbReference type="GO" id="GO:0055085">
    <property type="term" value="P:transmembrane transport"/>
    <property type="evidence" value="ECO:0007669"/>
    <property type="project" value="TreeGrafter"/>
</dbReference>
<feature type="compositionally biased region" description="Polar residues" evidence="7">
    <location>
        <begin position="1022"/>
        <end position="1036"/>
    </location>
</feature>
<feature type="region of interest" description="Disordered" evidence="7">
    <location>
        <begin position="846"/>
        <end position="866"/>
    </location>
</feature>
<feature type="transmembrane region" description="Helical" evidence="8">
    <location>
        <begin position="549"/>
        <end position="568"/>
    </location>
</feature>
<feature type="compositionally biased region" description="Polar residues" evidence="7">
    <location>
        <begin position="711"/>
        <end position="731"/>
    </location>
</feature>
<feature type="region of interest" description="Disordered" evidence="7">
    <location>
        <begin position="711"/>
        <end position="826"/>
    </location>
</feature>
<dbReference type="Proteomes" id="UP000722485">
    <property type="component" value="Unassembled WGS sequence"/>
</dbReference>
<feature type="transmembrane region" description="Helical" evidence="8">
    <location>
        <begin position="406"/>
        <end position="431"/>
    </location>
</feature>
<evidence type="ECO:0000256" key="3">
    <source>
        <dbReference type="ARBA" id="ARBA00022692"/>
    </source>
</evidence>
<comment type="subcellular location">
    <subcellularLocation>
        <location evidence="1">Membrane</location>
        <topology evidence="1">Multi-pass membrane protein</topology>
    </subcellularLocation>
</comment>
<name>A0A9P5LF36_9HYPO</name>
<feature type="transmembrane region" description="Helical" evidence="8">
    <location>
        <begin position="517"/>
        <end position="537"/>
    </location>
</feature>
<feature type="domain" description="ML-like" evidence="9">
    <location>
        <begin position="39"/>
        <end position="223"/>
    </location>
</feature>
<evidence type="ECO:0000256" key="5">
    <source>
        <dbReference type="ARBA" id="ARBA00022989"/>
    </source>
</evidence>
<dbReference type="InterPro" id="IPR010308">
    <property type="entry name" value="TRP_C"/>
</dbReference>
<comment type="caution">
    <text evidence="10">The sequence shown here is derived from an EMBL/GenBank/DDBJ whole genome shotgun (WGS) entry which is preliminary data.</text>
</comment>
<comment type="similarity">
    <text evidence="2">Belongs to the transient receptor potential (TRP) ion channel family.</text>
</comment>
<keyword evidence="5 8" id="KW-1133">Transmembrane helix</keyword>
<evidence type="ECO:0000256" key="1">
    <source>
        <dbReference type="ARBA" id="ARBA00004141"/>
    </source>
</evidence>
<dbReference type="InterPro" id="IPR040241">
    <property type="entry name" value="TRP_Flc/Pkd2-like"/>
</dbReference>
<keyword evidence="3 8" id="KW-0812">Transmembrane</keyword>
<accession>A0A9P5LF36</accession>
<dbReference type="OrthoDB" id="5312224at2759"/>
<dbReference type="Pfam" id="PF14558">
    <property type="entry name" value="TRP_N"/>
    <property type="match status" value="1"/>
</dbReference>
<dbReference type="InterPro" id="IPR032800">
    <property type="entry name" value="TRP_N"/>
</dbReference>
<dbReference type="PANTHER" id="PTHR31145:SF6">
    <property type="entry name" value="INTEGRAL MEMBRANE PROTEIN (AFU_ORTHOLOGUE AFUA_7G01610)"/>
    <property type="match status" value="1"/>
</dbReference>
<evidence type="ECO:0000256" key="7">
    <source>
        <dbReference type="SAM" id="MobiDB-lite"/>
    </source>
</evidence>
<dbReference type="Pfam" id="PF06011">
    <property type="entry name" value="TRP"/>
    <property type="match status" value="1"/>
</dbReference>
<keyword evidence="4" id="KW-0732">Signal</keyword>
<feature type="transmembrane region" description="Helical" evidence="8">
    <location>
        <begin position="225"/>
        <end position="248"/>
    </location>
</feature>
<feature type="transmembrane region" description="Helical" evidence="8">
    <location>
        <begin position="437"/>
        <end position="462"/>
    </location>
</feature>
<evidence type="ECO:0000256" key="6">
    <source>
        <dbReference type="ARBA" id="ARBA00023136"/>
    </source>
</evidence>
<evidence type="ECO:0000313" key="11">
    <source>
        <dbReference type="Proteomes" id="UP000722485"/>
    </source>
</evidence>
<dbReference type="EMBL" id="JAANBB010000193">
    <property type="protein sequence ID" value="KAF7546959.1"/>
    <property type="molecule type" value="Genomic_DNA"/>
</dbReference>
<feature type="region of interest" description="Disordered" evidence="7">
    <location>
        <begin position="900"/>
        <end position="1109"/>
    </location>
</feature>
<gene>
    <name evidence="10" type="ORF">G7Z17_g8062</name>
</gene>
<dbReference type="GO" id="GO:0016020">
    <property type="term" value="C:membrane"/>
    <property type="evidence" value="ECO:0007669"/>
    <property type="project" value="UniProtKB-SubCell"/>
</dbReference>
<evidence type="ECO:0000256" key="8">
    <source>
        <dbReference type="SAM" id="Phobius"/>
    </source>
</evidence>
<evidence type="ECO:0000259" key="9">
    <source>
        <dbReference type="SMART" id="SM01320"/>
    </source>
</evidence>
<dbReference type="PANTHER" id="PTHR31145">
    <property type="entry name" value="INTEGRAL MEMBRANE PROTEIN (AFU_ORTHOLOGUE AFUA_7G01610)"/>
    <property type="match status" value="1"/>
</dbReference>
<feature type="compositionally biased region" description="Basic and acidic residues" evidence="7">
    <location>
        <begin position="964"/>
        <end position="980"/>
    </location>
</feature>